<protein>
    <submittedName>
        <fullName evidence="1">Uncharacterized protein</fullName>
    </submittedName>
</protein>
<name>A0A316EWR6_9BURK</name>
<keyword evidence="2" id="KW-1185">Reference proteome</keyword>
<accession>A0A316EWR6</accession>
<proteinExistence type="predicted"/>
<dbReference type="EMBL" id="QGGT01000002">
    <property type="protein sequence ID" value="PWK35608.1"/>
    <property type="molecule type" value="Genomic_DNA"/>
</dbReference>
<dbReference type="Proteomes" id="UP000245754">
    <property type="component" value="Unassembled WGS sequence"/>
</dbReference>
<comment type="caution">
    <text evidence="1">The sequence shown here is derived from an EMBL/GenBank/DDBJ whole genome shotgun (WGS) entry which is preliminary data.</text>
</comment>
<gene>
    <name evidence="1" type="ORF">C7419_102886</name>
</gene>
<reference evidence="1 2" key="1">
    <citation type="submission" date="2018-05" db="EMBL/GenBank/DDBJ databases">
        <title>Genomic Encyclopedia of Type Strains, Phase IV (KMG-V): Genome sequencing to study the core and pangenomes of soil and plant-associated prokaryotes.</title>
        <authorList>
            <person name="Whitman W."/>
        </authorList>
    </citation>
    <scope>NUCLEOTIDE SEQUENCE [LARGE SCALE GENOMIC DNA]</scope>
    <source>
        <strain evidence="1 2">SLV-132</strain>
    </source>
</reference>
<dbReference type="AlphaFoldDB" id="A0A316EWR6"/>
<evidence type="ECO:0000313" key="2">
    <source>
        <dbReference type="Proteomes" id="UP000245754"/>
    </source>
</evidence>
<organism evidence="1 2">
    <name type="scientific">Cupriavidus plantarum</name>
    <dbReference type="NCBI Taxonomy" id="942865"/>
    <lineage>
        <taxon>Bacteria</taxon>
        <taxon>Pseudomonadati</taxon>
        <taxon>Pseudomonadota</taxon>
        <taxon>Betaproteobacteria</taxon>
        <taxon>Burkholderiales</taxon>
        <taxon>Burkholderiaceae</taxon>
        <taxon>Cupriavidus</taxon>
    </lineage>
</organism>
<dbReference type="RefSeq" id="WP_258308002.1">
    <property type="nucleotide sequence ID" value="NZ_QGGT01000002.1"/>
</dbReference>
<sequence>MMTGLFTPLVECGMARPTPPRSQKYLLPRSADAVGPQNEAEQRLYELIMQGLNSGEGTEYAHVDDFAAEFRARLQNPKR</sequence>
<evidence type="ECO:0000313" key="1">
    <source>
        <dbReference type="EMBL" id="PWK35608.1"/>
    </source>
</evidence>